<feature type="domain" description="TonB-dependent receptor plug" evidence="5">
    <location>
        <begin position="106"/>
        <end position="203"/>
    </location>
</feature>
<keyword evidence="3" id="KW-0408">Iron</keyword>
<dbReference type="AlphaFoldDB" id="A0A7K1XY83"/>
<dbReference type="GO" id="GO:0009279">
    <property type="term" value="C:cell outer membrane"/>
    <property type="evidence" value="ECO:0007669"/>
    <property type="project" value="TreeGrafter"/>
</dbReference>
<dbReference type="EMBL" id="WVHS01000002">
    <property type="protein sequence ID" value="MXV15496.1"/>
    <property type="molecule type" value="Genomic_DNA"/>
</dbReference>
<keyword evidence="4" id="KW-0406">Ion transport</keyword>
<dbReference type="SUPFAM" id="SSF56935">
    <property type="entry name" value="Porins"/>
    <property type="match status" value="1"/>
</dbReference>
<dbReference type="GO" id="GO:0015344">
    <property type="term" value="F:siderophore uptake transmembrane transporter activity"/>
    <property type="evidence" value="ECO:0007669"/>
    <property type="project" value="TreeGrafter"/>
</dbReference>
<evidence type="ECO:0000313" key="6">
    <source>
        <dbReference type="EMBL" id="MXV15496.1"/>
    </source>
</evidence>
<sequence>MFVAGIAAAQTARQVTGTIKNSQGEPLSHVTIKVNGEKIIAQSDNNGVYAITIRNRNSNLTFSCTGYLAQTIEIQFSVGNVFIQDVTMQKDVRPLEEIRIQAARAGSANIMNAGSIANFPGASGNFESILKMLPGVSANNELSSQYSVRGGNFDENLVYINDIEIYRPLLVRNGQQEGLSIINPDLAGRVSFFAGGYEARYGDKLSSVLDIRYTRPDTGETRVSIGLLGISAAVKSPAKDKKSYYLLGMRSKNNQGLLRGQEVKGSYQPDFYDFQFLYQRDIHPKLAASLLAGYNYNRFVLVPASRETTFGTSERYLRLDVAYRGKESDRYDTFTGALTLLYKPSDILNIKWINAVTRANEQENFDIEGAYRLEETMTGASAGELKINRGTGSYLDHARNELSSRIYSTEIRAYQQKSTSFWEWGARYEFSHIRDQLREYSVTDSAGYILPAKLPSGDYISADNRVKADKVSMYLQSTYDLSYGLKFSAGVRSNFNTLTEELLLSPRVSLMYRLPDNNRFSFRLAAGSYNQPPYYRELRNFDGTLNLSTKAQRSLHFLTGADYVFQGLGTTLTFTSELYYKKLDRLVPYKIENLRIRYLADQLAKGYAAGADLNLSGQFVPGLESAFRLSLMKTAEDIQNDFYFVKDAAGNTTRVTPGYLKRPTDQRINFSVFFQDQLLQNPAYKVHLNLLYGSALPAGPPSAERYRDVFKIPAYRRVDIGFSKDFLDEQLSKKPRFLEKYFHSFVAYAEVFNLLNINNTVSYLWIKDVNNNLYAVPNYLTSRQLNIRLIAKIKNK</sequence>
<reference evidence="6 7" key="1">
    <citation type="submission" date="2019-11" db="EMBL/GenBank/DDBJ databases">
        <title>Pedobacter sp. HMF7056 Genome sequencing and assembly.</title>
        <authorList>
            <person name="Kang H."/>
            <person name="Kim H."/>
            <person name="Joh K."/>
        </authorList>
    </citation>
    <scope>NUCLEOTIDE SEQUENCE [LARGE SCALE GENOMIC DNA]</scope>
    <source>
        <strain evidence="6 7">HMF7056</strain>
    </source>
</reference>
<keyword evidence="1" id="KW-0410">Iron transport</keyword>
<dbReference type="Gene3D" id="2.60.40.1120">
    <property type="entry name" value="Carboxypeptidase-like, regulatory domain"/>
    <property type="match status" value="1"/>
</dbReference>
<dbReference type="InterPro" id="IPR012910">
    <property type="entry name" value="Plug_dom"/>
</dbReference>
<dbReference type="InterPro" id="IPR008969">
    <property type="entry name" value="CarboxyPept-like_regulatory"/>
</dbReference>
<keyword evidence="6" id="KW-0675">Receptor</keyword>
<keyword evidence="4" id="KW-0813">Transport</keyword>
<proteinExistence type="predicted"/>
<dbReference type="Pfam" id="PF07715">
    <property type="entry name" value="Plug"/>
    <property type="match status" value="1"/>
</dbReference>
<organism evidence="6 7">
    <name type="scientific">Hufsiella ginkgonis</name>
    <dbReference type="NCBI Taxonomy" id="2695274"/>
    <lineage>
        <taxon>Bacteria</taxon>
        <taxon>Pseudomonadati</taxon>
        <taxon>Bacteroidota</taxon>
        <taxon>Sphingobacteriia</taxon>
        <taxon>Sphingobacteriales</taxon>
        <taxon>Sphingobacteriaceae</taxon>
        <taxon>Hufsiella</taxon>
    </lineage>
</organism>
<evidence type="ECO:0000256" key="4">
    <source>
        <dbReference type="ARBA" id="ARBA00023065"/>
    </source>
</evidence>
<dbReference type="InterPro" id="IPR037066">
    <property type="entry name" value="Plug_dom_sf"/>
</dbReference>
<dbReference type="InterPro" id="IPR039426">
    <property type="entry name" value="TonB-dep_rcpt-like"/>
</dbReference>
<name>A0A7K1XY83_9SPHI</name>
<dbReference type="Gene3D" id="2.170.130.10">
    <property type="entry name" value="TonB-dependent receptor, plug domain"/>
    <property type="match status" value="1"/>
</dbReference>
<accession>A0A7K1XY83</accession>
<evidence type="ECO:0000256" key="2">
    <source>
        <dbReference type="ARBA" id="ARBA00022729"/>
    </source>
</evidence>
<evidence type="ECO:0000259" key="5">
    <source>
        <dbReference type="Pfam" id="PF07715"/>
    </source>
</evidence>
<evidence type="ECO:0000313" key="7">
    <source>
        <dbReference type="Proteomes" id="UP000451233"/>
    </source>
</evidence>
<gene>
    <name evidence="6" type="ORF">GS398_09290</name>
</gene>
<comment type="caution">
    <text evidence="6">The sequence shown here is derived from an EMBL/GenBank/DDBJ whole genome shotgun (WGS) entry which is preliminary data.</text>
</comment>
<keyword evidence="2" id="KW-0732">Signal</keyword>
<keyword evidence="7" id="KW-1185">Reference proteome</keyword>
<dbReference type="Proteomes" id="UP000451233">
    <property type="component" value="Unassembled WGS sequence"/>
</dbReference>
<evidence type="ECO:0000256" key="1">
    <source>
        <dbReference type="ARBA" id="ARBA00022496"/>
    </source>
</evidence>
<dbReference type="PANTHER" id="PTHR32552">
    <property type="entry name" value="FERRICHROME IRON RECEPTOR-RELATED"/>
    <property type="match status" value="1"/>
</dbReference>
<protein>
    <submittedName>
        <fullName evidence="6">TonB-dependent receptor plug domain-containing protein</fullName>
    </submittedName>
</protein>
<dbReference type="SUPFAM" id="SSF49464">
    <property type="entry name" value="Carboxypeptidase regulatory domain-like"/>
    <property type="match status" value="1"/>
</dbReference>
<evidence type="ECO:0000256" key="3">
    <source>
        <dbReference type="ARBA" id="ARBA00023004"/>
    </source>
</evidence>
<dbReference type="Pfam" id="PF13715">
    <property type="entry name" value="CarbopepD_reg_2"/>
    <property type="match status" value="1"/>
</dbReference>
<dbReference type="PANTHER" id="PTHR32552:SF68">
    <property type="entry name" value="FERRICHROME OUTER MEMBRANE TRANSPORTER_PHAGE RECEPTOR"/>
    <property type="match status" value="1"/>
</dbReference>